<evidence type="ECO:0000259" key="1">
    <source>
        <dbReference type="Pfam" id="PF09361"/>
    </source>
</evidence>
<dbReference type="Pfam" id="PF09361">
    <property type="entry name" value="Phasin_2"/>
    <property type="match status" value="1"/>
</dbReference>
<evidence type="ECO:0000313" key="2">
    <source>
        <dbReference type="EMBL" id="OZI34469.1"/>
    </source>
</evidence>
<feature type="domain" description="Phasin" evidence="1">
    <location>
        <begin position="11"/>
        <end position="102"/>
    </location>
</feature>
<gene>
    <name evidence="2" type="ORF">CAL29_13225</name>
</gene>
<comment type="caution">
    <text evidence="2">The sequence shown here is derived from an EMBL/GenBank/DDBJ whole genome shotgun (WGS) entry which is preliminary data.</text>
</comment>
<protein>
    <recommendedName>
        <fullName evidence="1">Phasin domain-containing protein</fullName>
    </recommendedName>
</protein>
<name>A0A261SAP7_9BORD</name>
<dbReference type="EMBL" id="NEVM01000002">
    <property type="protein sequence ID" value="OZI34469.1"/>
    <property type="molecule type" value="Genomic_DNA"/>
</dbReference>
<proteinExistence type="predicted"/>
<dbReference type="AlphaFoldDB" id="A0A261SAP7"/>
<reference evidence="3" key="1">
    <citation type="submission" date="2017-05" db="EMBL/GenBank/DDBJ databases">
        <title>Complete and WGS of Bordetella genogroups.</title>
        <authorList>
            <person name="Spilker T."/>
            <person name="Lipuma J."/>
        </authorList>
    </citation>
    <scope>NUCLEOTIDE SEQUENCE [LARGE SCALE GENOMIC DNA]</scope>
    <source>
        <strain evidence="3">AU16122</strain>
    </source>
</reference>
<sequence length="150" mass="16479">MAENAFPFNLLKANLELHLRLAQLLQEDGQRWLEQSSQIGREGLDEYKTAIDNLAQAQNWQAFLTVPAEAYWRQVHHRFSHAQNAAQLAIETQATLTRGLQQAVQSWQKSAIGNLDAAAVKLPFLDVFKSGGANRAPAAAGNKQGAHHGG</sequence>
<dbReference type="RefSeq" id="WP_179284009.1">
    <property type="nucleotide sequence ID" value="NZ_NEVM01000002.1"/>
</dbReference>
<evidence type="ECO:0000313" key="3">
    <source>
        <dbReference type="Proteomes" id="UP000216020"/>
    </source>
</evidence>
<organism evidence="2 3">
    <name type="scientific">Bordetella genomosp. 10</name>
    <dbReference type="NCBI Taxonomy" id="1416804"/>
    <lineage>
        <taxon>Bacteria</taxon>
        <taxon>Pseudomonadati</taxon>
        <taxon>Pseudomonadota</taxon>
        <taxon>Betaproteobacteria</taxon>
        <taxon>Burkholderiales</taxon>
        <taxon>Alcaligenaceae</taxon>
        <taxon>Bordetella</taxon>
    </lineage>
</organism>
<dbReference type="InterPro" id="IPR018968">
    <property type="entry name" value="Phasin"/>
</dbReference>
<accession>A0A261SAP7</accession>
<dbReference type="Proteomes" id="UP000216020">
    <property type="component" value="Unassembled WGS sequence"/>
</dbReference>
<keyword evidence="3" id="KW-1185">Reference proteome</keyword>